<accession>H3A161</accession>
<protein>
    <recommendedName>
        <fullName evidence="3">HAT C-terminal dimerisation domain-containing protein</fullName>
    </recommendedName>
</protein>
<dbReference type="GeneTree" id="ENSGT01030000234766"/>
<dbReference type="InParanoid" id="H3A161"/>
<reference evidence="2" key="1">
    <citation type="submission" date="2011-08" db="EMBL/GenBank/DDBJ databases">
        <title>The draft genome of Latimeria chalumnae.</title>
        <authorList>
            <person name="Di Palma F."/>
            <person name="Alfoldi J."/>
            <person name="Johnson J."/>
            <person name="Berlin A."/>
            <person name="Gnerre S."/>
            <person name="Jaffe D."/>
            <person name="MacCallum I."/>
            <person name="Young S."/>
            <person name="Walker B.J."/>
            <person name="Lander E."/>
            <person name="Lindblad-Toh K."/>
        </authorList>
    </citation>
    <scope>NUCLEOTIDE SEQUENCE [LARGE SCALE GENOMIC DNA]</scope>
    <source>
        <strain evidence="2">Wild caught</strain>
    </source>
</reference>
<evidence type="ECO:0000313" key="2">
    <source>
        <dbReference type="Proteomes" id="UP000008672"/>
    </source>
</evidence>
<name>H3A161_LATCH</name>
<organism evidence="1 2">
    <name type="scientific">Latimeria chalumnae</name>
    <name type="common">Coelacanth</name>
    <dbReference type="NCBI Taxonomy" id="7897"/>
    <lineage>
        <taxon>Eukaryota</taxon>
        <taxon>Metazoa</taxon>
        <taxon>Chordata</taxon>
        <taxon>Craniata</taxon>
        <taxon>Vertebrata</taxon>
        <taxon>Euteleostomi</taxon>
        <taxon>Coelacanthiformes</taxon>
        <taxon>Coelacanthidae</taxon>
        <taxon>Latimeria</taxon>
    </lineage>
</organism>
<sequence>KFLGSAKYGSKFQLHWTTKWLFIVAVANKTTFFNCTHCHQELSCSHQGEKDVTHHLESAVHRENSRVISQQQRIAFLPVLDPLTDQVTHTEVKVTALFAVHNIPLATADHLGPLLKDIFPDSQIAKHLDGSNDRCLEKMNPLTVRIFDLQRHIVTTQLLDLCLTTGIHAATVEGIFSKIDEKMTSREIPWQNCVGFSVDNTSVNLGKNNSINIRVQGKNKSAYFMGCPCHIIHNTASTRGSEFSKVSGLDVEDFCIDLTSFCRDGVLSAFVKKLLGKFIQVQIIKNDVSLQDVDFANPDNQLPDESLCVGLVTKQTVYRLTNEGDISPATKKKFFSAVRAFYSSVTKYAFKKLPLNNEELKNATFVSFDVKEDCTFEQVEYFVDRYKHLFSLNPAEMEMLQDEFVDYQLLHRSEIPHYVWVEATLQTDTNDTVTCYRMDTVWAHLSNVKSPAGHMRFPSLLRLARLVLVLLHSNADEKRLFSLIRKNRTPFRPNLGLDGTLSSIIQVKLANPEPCFKFESTKEVIKKAKGATWEYNKKHR</sequence>
<dbReference type="Bgee" id="ENSLACG00000003022">
    <property type="expression patterns" value="Expressed in mesonephros and 5 other cell types or tissues"/>
</dbReference>
<dbReference type="HOGENOM" id="CLU_013265_2_0_1"/>
<reference evidence="1" key="3">
    <citation type="submission" date="2025-09" db="UniProtKB">
        <authorList>
            <consortium name="Ensembl"/>
        </authorList>
    </citation>
    <scope>IDENTIFICATION</scope>
</reference>
<proteinExistence type="predicted"/>
<dbReference type="AlphaFoldDB" id="H3A161"/>
<dbReference type="eggNOG" id="ENOG502RX81">
    <property type="taxonomic scope" value="Eukaryota"/>
</dbReference>
<dbReference type="PANTHER" id="PTHR37162:SF1">
    <property type="entry name" value="BED-TYPE DOMAIN-CONTAINING PROTEIN"/>
    <property type="match status" value="1"/>
</dbReference>
<reference evidence="1" key="2">
    <citation type="submission" date="2025-08" db="UniProtKB">
        <authorList>
            <consortium name="Ensembl"/>
        </authorList>
    </citation>
    <scope>IDENTIFICATION</scope>
</reference>
<evidence type="ECO:0008006" key="3">
    <source>
        <dbReference type="Google" id="ProtNLM"/>
    </source>
</evidence>
<dbReference type="OMA" id="NIWHIFA"/>
<dbReference type="Proteomes" id="UP000008672">
    <property type="component" value="Unassembled WGS sequence"/>
</dbReference>
<dbReference type="PANTHER" id="PTHR37162">
    <property type="entry name" value="HAT FAMILY DIMERISATION DOMAINCONTAINING PROTEIN-RELATED"/>
    <property type="match status" value="1"/>
</dbReference>
<evidence type="ECO:0000313" key="1">
    <source>
        <dbReference type="Ensembl" id="ENSLACP00000003382.1"/>
    </source>
</evidence>
<dbReference type="EMBL" id="AFYH01257490">
    <property type="status" value="NOT_ANNOTATED_CDS"/>
    <property type="molecule type" value="Genomic_DNA"/>
</dbReference>
<dbReference type="Ensembl" id="ENSLACT00000003412.1">
    <property type="protein sequence ID" value="ENSLACP00000003382.1"/>
    <property type="gene ID" value="ENSLACG00000003022.1"/>
</dbReference>
<keyword evidence="2" id="KW-1185">Reference proteome</keyword>